<sequence length="133" mass="15816">MQIVFLAMLLFLTSDATLRSRKKNEVGVVNLCDANVRLRCQSVLQDKRDVFLPPHYQFRYRFVDIAKGNRHFWCDAYGLFGFWQNFDVFGRKAPSRRNITWFLRPDGLYMDTLENQVSSWTWDYPSLETYGID</sequence>
<evidence type="ECO:0000256" key="3">
    <source>
        <dbReference type="ARBA" id="ARBA00022471"/>
    </source>
</evidence>
<keyword evidence="3" id="KW-0713">Self-incompatibility</keyword>
<dbReference type="InterPro" id="IPR010264">
    <property type="entry name" value="Self-incomp_S1"/>
</dbReference>
<name>A0ABR1CJZ1_NECAM</name>
<reference evidence="7 8" key="1">
    <citation type="submission" date="2023-08" db="EMBL/GenBank/DDBJ databases">
        <title>A Necator americanus chromosomal reference genome.</title>
        <authorList>
            <person name="Ilik V."/>
            <person name="Petrzelkova K.J."/>
            <person name="Pardy F."/>
            <person name="Fuh T."/>
            <person name="Niatou-Singa F.S."/>
            <person name="Gouil Q."/>
            <person name="Baker L."/>
            <person name="Ritchie M.E."/>
            <person name="Jex A.R."/>
            <person name="Gazzola D."/>
            <person name="Li H."/>
            <person name="Toshio Fujiwara R."/>
            <person name="Zhan B."/>
            <person name="Aroian R.V."/>
            <person name="Pafco B."/>
            <person name="Schwarz E.M."/>
        </authorList>
    </citation>
    <scope>NUCLEOTIDE SEQUENCE [LARGE SCALE GENOMIC DNA]</scope>
    <source>
        <strain evidence="7 8">Aroian</strain>
        <tissue evidence="7">Whole animal</tissue>
    </source>
</reference>
<evidence type="ECO:0000256" key="1">
    <source>
        <dbReference type="ARBA" id="ARBA00004613"/>
    </source>
</evidence>
<feature type="chain" id="PRO_5046616423" description="S-protein homolog" evidence="6">
    <location>
        <begin position="17"/>
        <end position="133"/>
    </location>
</feature>
<dbReference type="Pfam" id="PF05938">
    <property type="entry name" value="Self-incomp_S1"/>
    <property type="match status" value="1"/>
</dbReference>
<keyword evidence="5 6" id="KW-0732">Signal</keyword>
<keyword evidence="4" id="KW-0964">Secreted</keyword>
<feature type="signal peptide" evidence="6">
    <location>
        <begin position="1"/>
        <end position="16"/>
    </location>
</feature>
<accession>A0ABR1CJZ1</accession>
<proteinExistence type="inferred from homology"/>
<evidence type="ECO:0000313" key="7">
    <source>
        <dbReference type="EMBL" id="KAK6737913.1"/>
    </source>
</evidence>
<protein>
    <recommendedName>
        <fullName evidence="9">S-protein homolog</fullName>
    </recommendedName>
</protein>
<comment type="similarity">
    <text evidence="2">Belongs to the plant self-incompatibility (S1) protein family.</text>
</comment>
<gene>
    <name evidence="7" type="primary">Necator_chrII.g7967</name>
    <name evidence="7" type="ORF">RB195_020173</name>
</gene>
<keyword evidence="8" id="KW-1185">Reference proteome</keyword>
<evidence type="ECO:0008006" key="9">
    <source>
        <dbReference type="Google" id="ProtNLM"/>
    </source>
</evidence>
<comment type="subcellular location">
    <subcellularLocation>
        <location evidence="1">Secreted</location>
    </subcellularLocation>
</comment>
<evidence type="ECO:0000313" key="8">
    <source>
        <dbReference type="Proteomes" id="UP001303046"/>
    </source>
</evidence>
<evidence type="ECO:0000256" key="2">
    <source>
        <dbReference type="ARBA" id="ARBA00005581"/>
    </source>
</evidence>
<organism evidence="7 8">
    <name type="scientific">Necator americanus</name>
    <name type="common">Human hookworm</name>
    <dbReference type="NCBI Taxonomy" id="51031"/>
    <lineage>
        <taxon>Eukaryota</taxon>
        <taxon>Metazoa</taxon>
        <taxon>Ecdysozoa</taxon>
        <taxon>Nematoda</taxon>
        <taxon>Chromadorea</taxon>
        <taxon>Rhabditida</taxon>
        <taxon>Rhabditina</taxon>
        <taxon>Rhabditomorpha</taxon>
        <taxon>Strongyloidea</taxon>
        <taxon>Ancylostomatidae</taxon>
        <taxon>Bunostominae</taxon>
        <taxon>Necator</taxon>
    </lineage>
</organism>
<comment type="caution">
    <text evidence="7">The sequence shown here is derived from an EMBL/GenBank/DDBJ whole genome shotgun (WGS) entry which is preliminary data.</text>
</comment>
<evidence type="ECO:0000256" key="5">
    <source>
        <dbReference type="ARBA" id="ARBA00022729"/>
    </source>
</evidence>
<dbReference type="EMBL" id="JAVFWL010000002">
    <property type="protein sequence ID" value="KAK6737913.1"/>
    <property type="molecule type" value="Genomic_DNA"/>
</dbReference>
<dbReference type="Proteomes" id="UP001303046">
    <property type="component" value="Unassembled WGS sequence"/>
</dbReference>
<evidence type="ECO:0000256" key="6">
    <source>
        <dbReference type="SAM" id="SignalP"/>
    </source>
</evidence>
<evidence type="ECO:0000256" key="4">
    <source>
        <dbReference type="ARBA" id="ARBA00022525"/>
    </source>
</evidence>